<feature type="region of interest" description="Disordered" evidence="1">
    <location>
        <begin position="1"/>
        <end position="20"/>
    </location>
</feature>
<feature type="compositionally biased region" description="Polar residues" evidence="1">
    <location>
        <begin position="64"/>
        <end position="76"/>
    </location>
</feature>
<sequence length="119" mass="12708">MPNTPSSTRLPTGPPSSCGKVDVGGISLYGGLDNELADLNLPPNPSYPASHEGGPQPQPPAGATNNTPQIQSLSQHTPRHQGQYCPVPITIAEAPHIFKDLRKRQVLNSCQVEQLQKKP</sequence>
<dbReference type="Proteomes" id="UP000053593">
    <property type="component" value="Unassembled WGS sequence"/>
</dbReference>
<name>A0A0D0CA57_9AGAR</name>
<dbReference type="HOGENOM" id="CLU_2061748_0_0_1"/>
<reference evidence="2 3" key="1">
    <citation type="submission" date="2014-04" db="EMBL/GenBank/DDBJ databases">
        <title>Evolutionary Origins and Diversification of the Mycorrhizal Mutualists.</title>
        <authorList>
            <consortium name="DOE Joint Genome Institute"/>
            <consortium name="Mycorrhizal Genomics Consortium"/>
            <person name="Kohler A."/>
            <person name="Kuo A."/>
            <person name="Nagy L.G."/>
            <person name="Floudas D."/>
            <person name="Copeland A."/>
            <person name="Barry K.W."/>
            <person name="Cichocki N."/>
            <person name="Veneault-Fourrey C."/>
            <person name="LaButti K."/>
            <person name="Lindquist E.A."/>
            <person name="Lipzen A."/>
            <person name="Lundell T."/>
            <person name="Morin E."/>
            <person name="Murat C."/>
            <person name="Riley R."/>
            <person name="Ohm R."/>
            <person name="Sun H."/>
            <person name="Tunlid A."/>
            <person name="Henrissat B."/>
            <person name="Grigoriev I.V."/>
            <person name="Hibbett D.S."/>
            <person name="Martin F."/>
        </authorList>
    </citation>
    <scope>NUCLEOTIDE SEQUENCE [LARGE SCALE GENOMIC DNA]</scope>
    <source>
        <strain evidence="2 3">FD-317 M1</strain>
    </source>
</reference>
<feature type="region of interest" description="Disordered" evidence="1">
    <location>
        <begin position="36"/>
        <end position="87"/>
    </location>
</feature>
<keyword evidence="3" id="KW-1185">Reference proteome</keyword>
<evidence type="ECO:0000256" key="1">
    <source>
        <dbReference type="SAM" id="MobiDB-lite"/>
    </source>
</evidence>
<feature type="compositionally biased region" description="Polar residues" evidence="1">
    <location>
        <begin position="1"/>
        <end position="10"/>
    </location>
</feature>
<protein>
    <submittedName>
        <fullName evidence="2">Uncharacterized protein</fullName>
    </submittedName>
</protein>
<dbReference type="EMBL" id="KN834857">
    <property type="protein sequence ID" value="KIK51713.1"/>
    <property type="molecule type" value="Genomic_DNA"/>
</dbReference>
<dbReference type="AlphaFoldDB" id="A0A0D0CA57"/>
<evidence type="ECO:0000313" key="2">
    <source>
        <dbReference type="EMBL" id="KIK51713.1"/>
    </source>
</evidence>
<gene>
    <name evidence="2" type="ORF">GYMLUDRAFT_251845</name>
</gene>
<accession>A0A0D0CA57</accession>
<organism evidence="2 3">
    <name type="scientific">Collybiopsis luxurians FD-317 M1</name>
    <dbReference type="NCBI Taxonomy" id="944289"/>
    <lineage>
        <taxon>Eukaryota</taxon>
        <taxon>Fungi</taxon>
        <taxon>Dikarya</taxon>
        <taxon>Basidiomycota</taxon>
        <taxon>Agaricomycotina</taxon>
        <taxon>Agaricomycetes</taxon>
        <taxon>Agaricomycetidae</taxon>
        <taxon>Agaricales</taxon>
        <taxon>Marasmiineae</taxon>
        <taxon>Omphalotaceae</taxon>
        <taxon>Collybiopsis</taxon>
        <taxon>Collybiopsis luxurians</taxon>
    </lineage>
</organism>
<proteinExistence type="predicted"/>
<evidence type="ECO:0000313" key="3">
    <source>
        <dbReference type="Proteomes" id="UP000053593"/>
    </source>
</evidence>